<gene>
    <name evidence="2" type="ORF">AVEN_192638_1</name>
    <name evidence="1" type="ORF">AVEN_3372_1</name>
</gene>
<dbReference type="AlphaFoldDB" id="A0A4Y2RF04"/>
<name>A0A4Y2RF04_ARAVE</name>
<comment type="caution">
    <text evidence="1">The sequence shown here is derived from an EMBL/GenBank/DDBJ whole genome shotgun (WGS) entry which is preliminary data.</text>
</comment>
<keyword evidence="3" id="KW-1185">Reference proteome</keyword>
<dbReference type="EMBL" id="BGPR01017929">
    <property type="protein sequence ID" value="GBN77724.1"/>
    <property type="molecule type" value="Genomic_DNA"/>
</dbReference>
<evidence type="ECO:0000313" key="2">
    <source>
        <dbReference type="EMBL" id="GBN77724.1"/>
    </source>
</evidence>
<reference evidence="1 3" key="1">
    <citation type="journal article" date="2019" name="Sci. Rep.">
        <title>Orb-weaving spider Araneus ventricosus genome elucidates the spidroin gene catalogue.</title>
        <authorList>
            <person name="Kono N."/>
            <person name="Nakamura H."/>
            <person name="Ohtoshi R."/>
            <person name="Moran D.A.P."/>
            <person name="Shinohara A."/>
            <person name="Yoshida Y."/>
            <person name="Fujiwara M."/>
            <person name="Mori M."/>
            <person name="Tomita M."/>
            <person name="Arakawa K."/>
        </authorList>
    </citation>
    <scope>NUCLEOTIDE SEQUENCE [LARGE SCALE GENOMIC DNA]</scope>
</reference>
<sequence>MPWRDMREFESSSWQEHCNNLVQHPAALELPPLEEEYEDVSQTTIIINPLRGNRHNKVYIGLPYVRISSRLPECRDLQNVRIYTSGRGDREIWFSLRKSDVFEKAGANLPVKGNSLFTVLTSIVDEKVVRYNKAWRGRGTKASPEVTILDWRPGLDHRVLKEALIGNVAYVMGTGQRRVTKRGFDGRGATFAFVGRELTREK</sequence>
<evidence type="ECO:0000313" key="1">
    <source>
        <dbReference type="EMBL" id="GBN74283.1"/>
    </source>
</evidence>
<proteinExistence type="predicted"/>
<protein>
    <submittedName>
        <fullName evidence="1">Uncharacterized protein</fullName>
    </submittedName>
</protein>
<accession>A0A4Y2RF04</accession>
<dbReference type="Proteomes" id="UP000499080">
    <property type="component" value="Unassembled WGS sequence"/>
</dbReference>
<dbReference type="EMBL" id="BGPR01016834">
    <property type="protein sequence ID" value="GBN74283.1"/>
    <property type="molecule type" value="Genomic_DNA"/>
</dbReference>
<evidence type="ECO:0000313" key="3">
    <source>
        <dbReference type="Proteomes" id="UP000499080"/>
    </source>
</evidence>
<organism evidence="1 3">
    <name type="scientific">Araneus ventricosus</name>
    <name type="common">Orbweaver spider</name>
    <name type="synonym">Epeira ventricosa</name>
    <dbReference type="NCBI Taxonomy" id="182803"/>
    <lineage>
        <taxon>Eukaryota</taxon>
        <taxon>Metazoa</taxon>
        <taxon>Ecdysozoa</taxon>
        <taxon>Arthropoda</taxon>
        <taxon>Chelicerata</taxon>
        <taxon>Arachnida</taxon>
        <taxon>Araneae</taxon>
        <taxon>Araneomorphae</taxon>
        <taxon>Entelegynae</taxon>
        <taxon>Araneoidea</taxon>
        <taxon>Araneidae</taxon>
        <taxon>Araneus</taxon>
    </lineage>
</organism>